<dbReference type="RefSeq" id="WP_145367618.1">
    <property type="nucleotide sequence ID" value="NZ_CP036275.1"/>
</dbReference>
<keyword evidence="1" id="KW-0472">Membrane</keyword>
<proteinExistence type="predicted"/>
<gene>
    <name evidence="2" type="ORF">Mal4_12880</name>
</gene>
<protein>
    <submittedName>
        <fullName evidence="2">Uncharacterized protein</fullName>
    </submittedName>
</protein>
<name>A0A517Z3D7_9PLAN</name>
<organism evidence="2 3">
    <name type="scientific">Maioricimonas rarisocia</name>
    <dbReference type="NCBI Taxonomy" id="2528026"/>
    <lineage>
        <taxon>Bacteria</taxon>
        <taxon>Pseudomonadati</taxon>
        <taxon>Planctomycetota</taxon>
        <taxon>Planctomycetia</taxon>
        <taxon>Planctomycetales</taxon>
        <taxon>Planctomycetaceae</taxon>
        <taxon>Maioricimonas</taxon>
    </lineage>
</organism>
<dbReference type="OrthoDB" id="287528at2"/>
<feature type="transmembrane region" description="Helical" evidence="1">
    <location>
        <begin position="107"/>
        <end position="126"/>
    </location>
</feature>
<keyword evidence="3" id="KW-1185">Reference proteome</keyword>
<feature type="transmembrane region" description="Helical" evidence="1">
    <location>
        <begin position="83"/>
        <end position="101"/>
    </location>
</feature>
<dbReference type="Proteomes" id="UP000320496">
    <property type="component" value="Chromosome"/>
</dbReference>
<evidence type="ECO:0000313" key="2">
    <source>
        <dbReference type="EMBL" id="QDU36985.1"/>
    </source>
</evidence>
<evidence type="ECO:0000256" key="1">
    <source>
        <dbReference type="SAM" id="Phobius"/>
    </source>
</evidence>
<dbReference type="KEGG" id="mri:Mal4_12880"/>
<evidence type="ECO:0000313" key="3">
    <source>
        <dbReference type="Proteomes" id="UP000320496"/>
    </source>
</evidence>
<accession>A0A517Z3D7</accession>
<feature type="transmembrane region" description="Helical" evidence="1">
    <location>
        <begin position="53"/>
        <end position="71"/>
    </location>
</feature>
<reference evidence="2 3" key="1">
    <citation type="submission" date="2019-02" db="EMBL/GenBank/DDBJ databases">
        <title>Deep-cultivation of Planctomycetes and their phenomic and genomic characterization uncovers novel biology.</title>
        <authorList>
            <person name="Wiegand S."/>
            <person name="Jogler M."/>
            <person name="Boedeker C."/>
            <person name="Pinto D."/>
            <person name="Vollmers J."/>
            <person name="Rivas-Marin E."/>
            <person name="Kohn T."/>
            <person name="Peeters S.H."/>
            <person name="Heuer A."/>
            <person name="Rast P."/>
            <person name="Oberbeckmann S."/>
            <person name="Bunk B."/>
            <person name="Jeske O."/>
            <person name="Meyerdierks A."/>
            <person name="Storesund J.E."/>
            <person name="Kallscheuer N."/>
            <person name="Luecker S."/>
            <person name="Lage O.M."/>
            <person name="Pohl T."/>
            <person name="Merkel B.J."/>
            <person name="Hornburger P."/>
            <person name="Mueller R.-W."/>
            <person name="Bruemmer F."/>
            <person name="Labrenz M."/>
            <person name="Spormann A.M."/>
            <person name="Op den Camp H."/>
            <person name="Overmann J."/>
            <person name="Amann R."/>
            <person name="Jetten M.S.M."/>
            <person name="Mascher T."/>
            <person name="Medema M.H."/>
            <person name="Devos D.P."/>
            <person name="Kaster A.-K."/>
            <person name="Ovreas L."/>
            <person name="Rohde M."/>
            <person name="Galperin M.Y."/>
            <person name="Jogler C."/>
        </authorList>
    </citation>
    <scope>NUCLEOTIDE SEQUENCE [LARGE SCALE GENOMIC DNA]</scope>
    <source>
        <strain evidence="2 3">Mal4</strain>
    </source>
</reference>
<dbReference type="EMBL" id="CP036275">
    <property type="protein sequence ID" value="QDU36985.1"/>
    <property type="molecule type" value="Genomic_DNA"/>
</dbReference>
<keyword evidence="1" id="KW-1133">Transmembrane helix</keyword>
<dbReference type="AlphaFoldDB" id="A0A517Z3D7"/>
<keyword evidence="1" id="KW-0812">Transmembrane</keyword>
<sequence>MSKALRTVGGVVAGIVVALILLIAVEAFSAVVHPVPEDFDGTMEQMCQHVARYPQWVLAVVVPMWGAIAFISTWTAHRVGGRVAAIVIAVLLVAAVVFNVSMLPYVMWFKLVMVPVVAGAAAWACVRRPGGNRIGSATGEDVAPGS</sequence>